<dbReference type="RefSeq" id="WP_231145741.1">
    <property type="nucleotide sequence ID" value="NZ_CP088101.1"/>
</dbReference>
<dbReference type="EMBL" id="CP088101">
    <property type="protein sequence ID" value="UFW91878.1"/>
    <property type="molecule type" value="Genomic_DNA"/>
</dbReference>
<protein>
    <submittedName>
        <fullName evidence="1">Uncharacterized protein</fullName>
    </submittedName>
</protein>
<name>A0ABY3R0S7_9BRAD</name>
<sequence length="99" mass="11250">MNVLKGKAAKFLLGKARPPWGGLRFEAHRCKIVLKLPVAAQEAAPAPDENKYAMNQLRCEKHARMIVRCQEKFREKLAIALSQFSVLSTRDRGLHRPNK</sequence>
<geneLocation type="plasmid" evidence="1 2">
    <name>pCC829_1</name>
</geneLocation>
<keyword evidence="1" id="KW-0614">Plasmid</keyword>
<reference evidence="1" key="1">
    <citation type="submission" date="2021-11" db="EMBL/GenBank/DDBJ databases">
        <title>Australian commercial rhizobial inoculants.</title>
        <authorList>
            <person name="Kohlmeier M.G."/>
            <person name="O'Hara G.W."/>
            <person name="Colombi E."/>
            <person name="Ramsay J.P."/>
            <person name="Terpolilli J."/>
        </authorList>
    </citation>
    <scope>NUCLEOTIDE SEQUENCE</scope>
    <source>
        <strain evidence="1">CC829</strain>
        <plasmid evidence="1">pCC829_1</plasmid>
    </source>
</reference>
<organism evidence="1 2">
    <name type="scientific">Bradyrhizobium barranii</name>
    <dbReference type="NCBI Taxonomy" id="2992140"/>
    <lineage>
        <taxon>Bacteria</taxon>
        <taxon>Pseudomonadati</taxon>
        <taxon>Pseudomonadota</taxon>
        <taxon>Alphaproteobacteria</taxon>
        <taxon>Hyphomicrobiales</taxon>
        <taxon>Nitrobacteraceae</taxon>
        <taxon>Bradyrhizobium</taxon>
    </lineage>
</organism>
<proteinExistence type="predicted"/>
<accession>A0ABY3R0S7</accession>
<keyword evidence="2" id="KW-1185">Reference proteome</keyword>
<dbReference type="Proteomes" id="UP001430990">
    <property type="component" value="Plasmid pCC829_1"/>
</dbReference>
<evidence type="ECO:0000313" key="1">
    <source>
        <dbReference type="EMBL" id="UFW91878.1"/>
    </source>
</evidence>
<evidence type="ECO:0000313" key="2">
    <source>
        <dbReference type="Proteomes" id="UP001430990"/>
    </source>
</evidence>
<gene>
    <name evidence="1" type="ORF">BjapCC829_46565</name>
</gene>